<dbReference type="InterPro" id="IPR038765">
    <property type="entry name" value="Papain-like_cys_pep_sf"/>
</dbReference>
<feature type="region of interest" description="Disordered" evidence="6">
    <location>
        <begin position="439"/>
        <end position="463"/>
    </location>
</feature>
<protein>
    <recommendedName>
        <fullName evidence="7">Calpain catalytic domain-containing protein</fullName>
    </recommendedName>
</protein>
<evidence type="ECO:0000313" key="8">
    <source>
        <dbReference type="EMBL" id="RMX96894.1"/>
    </source>
</evidence>
<name>A0A3M6Y1N8_HORWE</name>
<evidence type="ECO:0000256" key="5">
    <source>
        <dbReference type="PROSITE-ProRule" id="PRU00239"/>
    </source>
</evidence>
<keyword evidence="4 5" id="KW-0788">Thiol protease</keyword>
<dbReference type="VEuPathDB" id="FungiDB:BTJ68_00023"/>
<dbReference type="PANTHER" id="PTHR46143">
    <property type="entry name" value="CALPAIN-7"/>
    <property type="match status" value="1"/>
</dbReference>
<dbReference type="Pfam" id="PF00648">
    <property type="entry name" value="Peptidase_C2"/>
    <property type="match status" value="1"/>
</dbReference>
<keyword evidence="3 5" id="KW-0378">Hydrolase</keyword>
<dbReference type="GO" id="GO:0006508">
    <property type="term" value="P:proteolysis"/>
    <property type="evidence" value="ECO:0007669"/>
    <property type="project" value="UniProtKB-KW"/>
</dbReference>
<dbReference type="Pfam" id="PF01067">
    <property type="entry name" value="Calpain_III"/>
    <property type="match status" value="1"/>
</dbReference>
<keyword evidence="2 5" id="KW-0645">Protease</keyword>
<feature type="active site" evidence="5">
    <location>
        <position position="400"/>
    </location>
</feature>
<dbReference type="SMART" id="SM00720">
    <property type="entry name" value="calpain_III"/>
    <property type="match status" value="1"/>
</dbReference>
<dbReference type="InterPro" id="IPR036213">
    <property type="entry name" value="Calpain_III_sf"/>
</dbReference>
<proteinExistence type="inferred from homology"/>
<feature type="region of interest" description="Disordered" evidence="6">
    <location>
        <begin position="871"/>
        <end position="897"/>
    </location>
</feature>
<gene>
    <name evidence="8" type="ORF">D0868_10932</name>
</gene>
<feature type="compositionally biased region" description="Basic and acidic residues" evidence="6">
    <location>
        <begin position="446"/>
        <end position="458"/>
    </location>
</feature>
<dbReference type="SUPFAM" id="SSF54001">
    <property type="entry name" value="Cysteine proteinases"/>
    <property type="match status" value="1"/>
</dbReference>
<dbReference type="InterPro" id="IPR022682">
    <property type="entry name" value="Calpain_domain_III"/>
</dbReference>
<comment type="similarity">
    <text evidence="1">Belongs to the peptidase C2 family. PalB/RIM13 subfamily.</text>
</comment>
<feature type="active site" evidence="5">
    <location>
        <position position="420"/>
    </location>
</feature>
<evidence type="ECO:0000256" key="2">
    <source>
        <dbReference type="ARBA" id="ARBA00022670"/>
    </source>
</evidence>
<dbReference type="AlphaFoldDB" id="A0A3M6Y1N8"/>
<dbReference type="PROSITE" id="PS50203">
    <property type="entry name" value="CALPAIN_CAT"/>
    <property type="match status" value="1"/>
</dbReference>
<reference evidence="8 9" key="1">
    <citation type="journal article" date="2018" name="BMC Genomics">
        <title>Genomic evidence for intraspecific hybridization in a clonal and extremely halotolerant yeast.</title>
        <authorList>
            <person name="Gostincar C."/>
            <person name="Stajich J.E."/>
            <person name="Zupancic J."/>
            <person name="Zalar P."/>
            <person name="Gunde-Cimerman N."/>
        </authorList>
    </citation>
    <scope>NUCLEOTIDE SEQUENCE [LARGE SCALE GENOMIC DNA]</scope>
    <source>
        <strain evidence="8 9">EXF-6654</strain>
    </source>
</reference>
<dbReference type="Proteomes" id="UP000282582">
    <property type="component" value="Unassembled WGS sequence"/>
</dbReference>
<dbReference type="EMBL" id="QWIK01001172">
    <property type="protein sequence ID" value="RMX96894.1"/>
    <property type="molecule type" value="Genomic_DNA"/>
</dbReference>
<dbReference type="PANTHER" id="PTHR46143:SF1">
    <property type="entry name" value="CALPAIN-7"/>
    <property type="match status" value="1"/>
</dbReference>
<evidence type="ECO:0000256" key="4">
    <source>
        <dbReference type="ARBA" id="ARBA00022807"/>
    </source>
</evidence>
<dbReference type="SMART" id="SM00230">
    <property type="entry name" value="CysPc"/>
    <property type="match status" value="1"/>
</dbReference>
<feature type="compositionally biased region" description="Basic and acidic residues" evidence="6">
    <location>
        <begin position="887"/>
        <end position="897"/>
    </location>
</feature>
<evidence type="ECO:0000256" key="1">
    <source>
        <dbReference type="ARBA" id="ARBA00010193"/>
    </source>
</evidence>
<evidence type="ECO:0000259" key="7">
    <source>
        <dbReference type="PROSITE" id="PS50203"/>
    </source>
</evidence>
<dbReference type="Gene3D" id="2.60.120.380">
    <property type="match status" value="1"/>
</dbReference>
<feature type="compositionally biased region" description="Polar residues" evidence="6">
    <location>
        <begin position="1"/>
        <end position="15"/>
    </location>
</feature>
<dbReference type="InterPro" id="IPR001300">
    <property type="entry name" value="Peptidase_C2_calpain_cat"/>
</dbReference>
<sequence length="945" mass="106111">MSQNPRTPQDSNGNHAEQLLRSTSRDEALEIAIKAAETSMQALKLSTDPNEKALLSTRFNQLLQEAEKIKFNPNWRQELKESTSSSVNQHGDSRISPPANRARRLKEPKSSRQLPNREQILLLKAGYLNGFKFPPWSNAPDPSEFELKDGETLYEYAVLPPRCTILLSRLMVRRDDSELTLSEFQEDVLDDWKRPHEALPPPTWFPGDRNHLGPSMTYSRKIDLVQDAATDCSVVASLCSGIARAERGHAKILRAVVYPYDDASGHPVMSKNGKYVVRMNFNGCYRKVVIDERLPVSKTNRVIHVVDRHNPGLLWPALVEKAYLKVRGGYDFPGSNSGTDLWIITGWIPEQVFLQSDELEPDRFWKRVSSSFSYGDVLVTIGTGRMSPKTERELGLASEHDYSVLDLREIDGQRLLLIKNPWCEGTSWRGRFKREENHNQDVNIKTGEHGSEDVDSDVKPTQSSRDLLNADEELSPGTFWMDLDNVLQNFDSIYLNWNPGLFAHRQDLHFAWNLSASEQSYHKPRNRFASLTSHPQFAITPTKSGAVWILLWRHFKNTVQMDANEEEIASGGADIDLSGHISFAAFKSQGRRVMLAERYIEKGWFVDSPQTLLKLEECEAGVPYTIVPLEQDLLPTEHTFTLSIFSNAALTLTDATAKYQYARTLCSAWTKDTAGGNAHSPFYSTNPQFSIAVPRAMSISLLLEAANDELNVHVKLVHSNGLRIHAIRSRDIVFDSRDYRRGCCLAEFSALEPGQYTIICSTFEAQQLGDFTLRVDSSQPTEVKLLPREGAGRIKEQLSTAVFQQGQSTLAVPLAPKRLVKLYAVARFLADREPSAQRSSPSNRSLIRLSIESASSSGVGGHELMPSRRLHAASGGGEFADSSNGVRTDDVDISPADRQRHPGDLWLVLERMHVSAEAQEERFGVELLVDQPDGVTCGAWRAWED</sequence>
<dbReference type="Gene3D" id="3.90.70.10">
    <property type="entry name" value="Cysteine proteinases"/>
    <property type="match status" value="1"/>
</dbReference>
<feature type="domain" description="Calpain catalytic" evidence="7">
    <location>
        <begin position="153"/>
        <end position="499"/>
    </location>
</feature>
<dbReference type="Pfam" id="PF25435">
    <property type="entry name" value="PalB_C"/>
    <property type="match status" value="1"/>
</dbReference>
<dbReference type="InterPro" id="IPR022683">
    <property type="entry name" value="Calpain_III"/>
</dbReference>
<dbReference type="CDD" id="cd00044">
    <property type="entry name" value="CysPc"/>
    <property type="match status" value="1"/>
</dbReference>
<accession>A0A3M6Y1N8</accession>
<feature type="active site" evidence="5">
    <location>
        <position position="232"/>
    </location>
</feature>
<evidence type="ECO:0000256" key="6">
    <source>
        <dbReference type="SAM" id="MobiDB-lite"/>
    </source>
</evidence>
<feature type="region of interest" description="Disordered" evidence="6">
    <location>
        <begin position="1"/>
        <end position="23"/>
    </location>
</feature>
<evidence type="ECO:0000313" key="9">
    <source>
        <dbReference type="Proteomes" id="UP000282582"/>
    </source>
</evidence>
<feature type="region of interest" description="Disordered" evidence="6">
    <location>
        <begin position="79"/>
        <end position="115"/>
    </location>
</feature>
<dbReference type="SUPFAM" id="SSF49758">
    <property type="entry name" value="Calpain large subunit, middle domain (domain III)"/>
    <property type="match status" value="2"/>
</dbReference>
<organism evidence="8 9">
    <name type="scientific">Hortaea werneckii</name>
    <name type="common">Black yeast</name>
    <name type="synonym">Cladosporium werneckii</name>
    <dbReference type="NCBI Taxonomy" id="91943"/>
    <lineage>
        <taxon>Eukaryota</taxon>
        <taxon>Fungi</taxon>
        <taxon>Dikarya</taxon>
        <taxon>Ascomycota</taxon>
        <taxon>Pezizomycotina</taxon>
        <taxon>Dothideomycetes</taxon>
        <taxon>Dothideomycetidae</taxon>
        <taxon>Mycosphaerellales</taxon>
        <taxon>Teratosphaeriaceae</taxon>
        <taxon>Hortaea</taxon>
    </lineage>
</organism>
<dbReference type="GO" id="GO:0004198">
    <property type="term" value="F:calcium-dependent cysteine-type endopeptidase activity"/>
    <property type="evidence" value="ECO:0007669"/>
    <property type="project" value="InterPro"/>
</dbReference>
<evidence type="ECO:0000256" key="3">
    <source>
        <dbReference type="ARBA" id="ARBA00022801"/>
    </source>
</evidence>
<dbReference type="InterPro" id="IPR051297">
    <property type="entry name" value="PalB/RIM13"/>
</dbReference>
<comment type="caution">
    <text evidence="8">The sequence shown here is derived from an EMBL/GenBank/DDBJ whole genome shotgun (WGS) entry which is preliminary data.</text>
</comment>